<evidence type="ECO:0000313" key="2">
    <source>
        <dbReference type="EMBL" id="MBO2989368.1"/>
    </source>
</evidence>
<evidence type="ECO:0000313" key="3">
    <source>
        <dbReference type="Proteomes" id="UP000668403"/>
    </source>
</evidence>
<dbReference type="RefSeq" id="WP_208237523.1">
    <property type="nucleotide sequence ID" value="NZ_BAAAQU010000001.1"/>
</dbReference>
<organism evidence="2 3">
    <name type="scientific">Leucobacter tardus</name>
    <dbReference type="NCBI Taxonomy" id="501483"/>
    <lineage>
        <taxon>Bacteria</taxon>
        <taxon>Bacillati</taxon>
        <taxon>Actinomycetota</taxon>
        <taxon>Actinomycetes</taxon>
        <taxon>Micrococcales</taxon>
        <taxon>Microbacteriaceae</taxon>
        <taxon>Leucobacter</taxon>
    </lineage>
</organism>
<gene>
    <name evidence="2" type="ORF">J4H85_05075</name>
</gene>
<comment type="caution">
    <text evidence="2">The sequence shown here is derived from an EMBL/GenBank/DDBJ whole genome shotgun (WGS) entry which is preliminary data.</text>
</comment>
<evidence type="ECO:0000256" key="1">
    <source>
        <dbReference type="SAM" id="MobiDB-lite"/>
    </source>
</evidence>
<reference evidence="2" key="1">
    <citation type="submission" date="2021-03" db="EMBL/GenBank/DDBJ databases">
        <title>Leucobacter chromiisoli sp. nov., isolated from chromium-containing soil of chemical plant.</title>
        <authorList>
            <person name="Xu Z."/>
        </authorList>
    </citation>
    <scope>NUCLEOTIDE SEQUENCE</scope>
    <source>
        <strain evidence="2">K 70/01</strain>
    </source>
</reference>
<protein>
    <submittedName>
        <fullName evidence="2">Uncharacterized protein</fullName>
    </submittedName>
</protein>
<dbReference type="Proteomes" id="UP000668403">
    <property type="component" value="Unassembled WGS sequence"/>
</dbReference>
<proteinExistence type="predicted"/>
<dbReference type="EMBL" id="JAGFBF010000002">
    <property type="protein sequence ID" value="MBO2989368.1"/>
    <property type="molecule type" value="Genomic_DNA"/>
</dbReference>
<accession>A0A939TMD8</accession>
<dbReference type="AlphaFoldDB" id="A0A939TMD8"/>
<sequence length="102" mass="11505">MAKRSNHMQEVDTNRMIKRVERYPRPNPVPDDVVAMTGSRQDAADPVPVDALIPVTYQYSDVLQVQGEVVAWTPRAVLVKAVLQPGHSPSFVWVWANAVKRR</sequence>
<feature type="region of interest" description="Disordered" evidence="1">
    <location>
        <begin position="1"/>
        <end position="34"/>
    </location>
</feature>
<feature type="compositionally biased region" description="Basic and acidic residues" evidence="1">
    <location>
        <begin position="7"/>
        <end position="24"/>
    </location>
</feature>
<keyword evidence="3" id="KW-1185">Reference proteome</keyword>
<name>A0A939TMD8_9MICO</name>